<dbReference type="PANTHER" id="PTHR46599:SF3">
    <property type="entry name" value="PIGGYBAC TRANSPOSABLE ELEMENT-DERIVED PROTEIN 4"/>
    <property type="match status" value="1"/>
</dbReference>
<protein>
    <recommendedName>
        <fullName evidence="2">PiggyBac transposable element-derived protein domain-containing protein</fullName>
    </recommendedName>
</protein>
<dbReference type="OrthoDB" id="6776593at2759"/>
<accession>A0A9P0KLT1</accession>
<evidence type="ECO:0000256" key="1">
    <source>
        <dbReference type="SAM" id="MobiDB-lite"/>
    </source>
</evidence>
<dbReference type="Proteomes" id="UP001152888">
    <property type="component" value="Unassembled WGS sequence"/>
</dbReference>
<feature type="region of interest" description="Disordered" evidence="1">
    <location>
        <begin position="1"/>
        <end position="55"/>
    </location>
</feature>
<dbReference type="CDD" id="cd19757">
    <property type="entry name" value="Bbox1"/>
    <property type="match status" value="1"/>
</dbReference>
<evidence type="ECO:0000259" key="2">
    <source>
        <dbReference type="Pfam" id="PF13843"/>
    </source>
</evidence>
<keyword evidence="4" id="KW-1185">Reference proteome</keyword>
<feature type="compositionally biased region" description="Acidic residues" evidence="1">
    <location>
        <begin position="16"/>
        <end position="48"/>
    </location>
</feature>
<reference evidence="3" key="1">
    <citation type="submission" date="2022-03" db="EMBL/GenBank/DDBJ databases">
        <authorList>
            <person name="Sayadi A."/>
        </authorList>
    </citation>
    <scope>NUCLEOTIDE SEQUENCE</scope>
</reference>
<dbReference type="InterPro" id="IPR029526">
    <property type="entry name" value="PGBD"/>
</dbReference>
<feature type="domain" description="PiggyBac transposable element-derived protein" evidence="2">
    <location>
        <begin position="85"/>
        <end position="446"/>
    </location>
</feature>
<evidence type="ECO:0000313" key="4">
    <source>
        <dbReference type="Proteomes" id="UP001152888"/>
    </source>
</evidence>
<comment type="caution">
    <text evidence="3">The sequence shown here is derived from an EMBL/GenBank/DDBJ whole genome shotgun (WGS) entry which is preliminary data.</text>
</comment>
<dbReference type="PANTHER" id="PTHR46599">
    <property type="entry name" value="PIGGYBAC TRANSPOSABLE ELEMENT-DERIVED PROTEIN 4"/>
    <property type="match status" value="1"/>
</dbReference>
<dbReference type="Pfam" id="PF13843">
    <property type="entry name" value="DDE_Tnp_1_7"/>
    <property type="match status" value="1"/>
</dbReference>
<gene>
    <name evidence="3" type="ORF">ACAOBT_LOCUS10434</name>
</gene>
<sequence length="556" mass="65008">MDCDDISGTNEYDFTSSDESESSSEYSEDSVESEDDVLEEEIEVESEHEDFSFDMPWTENGIPRPPFPFTATSGVQVDDIPDVLDVFESFFDDALIELIVEETNRFAVQFIINNHGKLKEQSRVRKWTQTNKNEIRTLLGLLILQGINPKPEYKMYFSRRHSIETPFFPKVMSERRFHLLIKFLHFVDNSTINENTKCRKLAKILPVLNHLRGKFMSTYLPERDVSIDESLIGWKGRLSWKQYIPSKRKRFGMKMFALCESSSGYMFNFIIYTGCDTDYGEKYSNEPVTARIVLSLMDPLLGKGYRLFLDNFYTSVDLADKLVKNRTDCVGTMRLNRKGVPTDIKKKLSKGENVARYRKKIMVQKWRDKKDVLMLSTIHDGSMGTIQKRTGDVEKPLCILEYNSKMGGVDLTDNYLHFYGTTRSRVKKFYMKIFWHFLSVTTLNSYHIYKKSGGKLKRLNFLIELGEKLVEKYNQSNSRQRRRSKTPLPTRYSERHFPSVIPPTTKQKPTKRPKFIDSRCQVCHEKKIRKESRYWCKECHTGLCPAPCFGIYHTKE</sequence>
<dbReference type="AlphaFoldDB" id="A0A9P0KLT1"/>
<dbReference type="EMBL" id="CAKOFQ010006806">
    <property type="protein sequence ID" value="CAH1973231.1"/>
    <property type="molecule type" value="Genomic_DNA"/>
</dbReference>
<proteinExistence type="predicted"/>
<organism evidence="3 4">
    <name type="scientific">Acanthoscelides obtectus</name>
    <name type="common">Bean weevil</name>
    <name type="synonym">Bruchus obtectus</name>
    <dbReference type="NCBI Taxonomy" id="200917"/>
    <lineage>
        <taxon>Eukaryota</taxon>
        <taxon>Metazoa</taxon>
        <taxon>Ecdysozoa</taxon>
        <taxon>Arthropoda</taxon>
        <taxon>Hexapoda</taxon>
        <taxon>Insecta</taxon>
        <taxon>Pterygota</taxon>
        <taxon>Neoptera</taxon>
        <taxon>Endopterygota</taxon>
        <taxon>Coleoptera</taxon>
        <taxon>Polyphaga</taxon>
        <taxon>Cucujiformia</taxon>
        <taxon>Chrysomeloidea</taxon>
        <taxon>Chrysomelidae</taxon>
        <taxon>Bruchinae</taxon>
        <taxon>Bruchini</taxon>
        <taxon>Acanthoscelides</taxon>
    </lineage>
</organism>
<feature type="region of interest" description="Disordered" evidence="1">
    <location>
        <begin position="474"/>
        <end position="512"/>
    </location>
</feature>
<name>A0A9P0KLT1_ACAOB</name>
<evidence type="ECO:0000313" key="3">
    <source>
        <dbReference type="EMBL" id="CAH1973231.1"/>
    </source>
</evidence>